<protein>
    <submittedName>
        <fullName evidence="1">Uncharacterized protein</fullName>
    </submittedName>
</protein>
<organism evidence="1 2">
    <name type="scientific">Auriscalpium vulgare</name>
    <dbReference type="NCBI Taxonomy" id="40419"/>
    <lineage>
        <taxon>Eukaryota</taxon>
        <taxon>Fungi</taxon>
        <taxon>Dikarya</taxon>
        <taxon>Basidiomycota</taxon>
        <taxon>Agaricomycotina</taxon>
        <taxon>Agaricomycetes</taxon>
        <taxon>Russulales</taxon>
        <taxon>Auriscalpiaceae</taxon>
        <taxon>Auriscalpium</taxon>
    </lineage>
</organism>
<sequence length="88" mass="9615">MTSKSRLLTGCTAISSTAWSISARSVRVPKPGQVPPGDSSSGTAFQTKSIGFVHYRREKYSLQIGPSCFPFRASPHTVIPDHQRLCHL</sequence>
<name>A0ACB8R1P1_9AGAM</name>
<reference evidence="1" key="2">
    <citation type="journal article" date="2022" name="New Phytol.">
        <title>Evolutionary transition to the ectomycorrhizal habit in the genomes of a hyperdiverse lineage of mushroom-forming fungi.</title>
        <authorList>
            <person name="Looney B."/>
            <person name="Miyauchi S."/>
            <person name="Morin E."/>
            <person name="Drula E."/>
            <person name="Courty P.E."/>
            <person name="Kohler A."/>
            <person name="Kuo A."/>
            <person name="LaButti K."/>
            <person name="Pangilinan J."/>
            <person name="Lipzen A."/>
            <person name="Riley R."/>
            <person name="Andreopoulos W."/>
            <person name="He G."/>
            <person name="Johnson J."/>
            <person name="Nolan M."/>
            <person name="Tritt A."/>
            <person name="Barry K.W."/>
            <person name="Grigoriev I.V."/>
            <person name="Nagy L.G."/>
            <person name="Hibbett D."/>
            <person name="Henrissat B."/>
            <person name="Matheny P.B."/>
            <person name="Labbe J."/>
            <person name="Martin F.M."/>
        </authorList>
    </citation>
    <scope>NUCLEOTIDE SEQUENCE</scope>
    <source>
        <strain evidence="1">FP105234-sp</strain>
    </source>
</reference>
<dbReference type="Proteomes" id="UP000814033">
    <property type="component" value="Unassembled WGS sequence"/>
</dbReference>
<evidence type="ECO:0000313" key="1">
    <source>
        <dbReference type="EMBL" id="KAI0037797.1"/>
    </source>
</evidence>
<accession>A0ACB8R1P1</accession>
<proteinExistence type="predicted"/>
<dbReference type="EMBL" id="MU276710">
    <property type="protein sequence ID" value="KAI0037797.1"/>
    <property type="molecule type" value="Genomic_DNA"/>
</dbReference>
<gene>
    <name evidence="1" type="ORF">FA95DRAFT_1369955</name>
</gene>
<comment type="caution">
    <text evidence="1">The sequence shown here is derived from an EMBL/GenBank/DDBJ whole genome shotgun (WGS) entry which is preliminary data.</text>
</comment>
<evidence type="ECO:0000313" key="2">
    <source>
        <dbReference type="Proteomes" id="UP000814033"/>
    </source>
</evidence>
<keyword evidence="2" id="KW-1185">Reference proteome</keyword>
<reference evidence="1" key="1">
    <citation type="submission" date="2021-02" db="EMBL/GenBank/DDBJ databases">
        <authorList>
            <consortium name="DOE Joint Genome Institute"/>
            <person name="Ahrendt S."/>
            <person name="Looney B.P."/>
            <person name="Miyauchi S."/>
            <person name="Morin E."/>
            <person name="Drula E."/>
            <person name="Courty P.E."/>
            <person name="Chicoki N."/>
            <person name="Fauchery L."/>
            <person name="Kohler A."/>
            <person name="Kuo A."/>
            <person name="Labutti K."/>
            <person name="Pangilinan J."/>
            <person name="Lipzen A."/>
            <person name="Riley R."/>
            <person name="Andreopoulos W."/>
            <person name="He G."/>
            <person name="Johnson J."/>
            <person name="Barry K.W."/>
            <person name="Grigoriev I.V."/>
            <person name="Nagy L."/>
            <person name="Hibbett D."/>
            <person name="Henrissat B."/>
            <person name="Matheny P.B."/>
            <person name="Labbe J."/>
            <person name="Martin F."/>
        </authorList>
    </citation>
    <scope>NUCLEOTIDE SEQUENCE</scope>
    <source>
        <strain evidence="1">FP105234-sp</strain>
    </source>
</reference>